<evidence type="ECO:0000256" key="1">
    <source>
        <dbReference type="SAM" id="Phobius"/>
    </source>
</evidence>
<name>A0A2M8D9C8_9BACT</name>
<evidence type="ECO:0000313" key="2">
    <source>
        <dbReference type="EMBL" id="PJB83747.1"/>
    </source>
</evidence>
<dbReference type="EMBL" id="PFTM01000019">
    <property type="protein sequence ID" value="PJB83747.1"/>
    <property type="molecule type" value="Genomic_DNA"/>
</dbReference>
<gene>
    <name evidence="2" type="ORF">CO088_00915</name>
</gene>
<organism evidence="2 3">
    <name type="scientific">Candidatus Yonathbacteria bacterium CG_4_9_14_0_8_um_filter_46_47</name>
    <dbReference type="NCBI Taxonomy" id="1975106"/>
    <lineage>
        <taxon>Bacteria</taxon>
        <taxon>Candidatus Yonathiibacteriota</taxon>
    </lineage>
</organism>
<dbReference type="AlphaFoldDB" id="A0A2M8D9C8"/>
<keyword evidence="1" id="KW-1133">Transmembrane helix</keyword>
<keyword evidence="1" id="KW-0472">Membrane</keyword>
<dbReference type="Proteomes" id="UP000229236">
    <property type="component" value="Unassembled WGS sequence"/>
</dbReference>
<proteinExistence type="predicted"/>
<protein>
    <submittedName>
        <fullName evidence="2">Uncharacterized protein</fullName>
    </submittedName>
</protein>
<keyword evidence="1" id="KW-0812">Transmembrane</keyword>
<evidence type="ECO:0000313" key="3">
    <source>
        <dbReference type="Proteomes" id="UP000229236"/>
    </source>
</evidence>
<accession>A0A2M8D9C8</accession>
<feature type="transmembrane region" description="Helical" evidence="1">
    <location>
        <begin position="39"/>
        <end position="56"/>
    </location>
</feature>
<sequence length="92" mass="10783">MDTEEIEKLLEANLRVSKDNNRMLRKLHQAMIWGRALNTFYWVIIIASFLGLLYFLQPYIDKARSVYLDITSGIKKTENAMESLPRLPVLPR</sequence>
<reference evidence="3" key="1">
    <citation type="submission" date="2017-09" db="EMBL/GenBank/DDBJ databases">
        <title>Depth-based differentiation of microbial function through sediment-hosted aquifers and enrichment of novel symbionts in the deep terrestrial subsurface.</title>
        <authorList>
            <person name="Probst A.J."/>
            <person name="Ladd B."/>
            <person name="Jarett J.K."/>
            <person name="Geller-Mcgrath D.E."/>
            <person name="Sieber C.M.K."/>
            <person name="Emerson J.B."/>
            <person name="Anantharaman K."/>
            <person name="Thomas B.C."/>
            <person name="Malmstrom R."/>
            <person name="Stieglmeier M."/>
            <person name="Klingl A."/>
            <person name="Woyke T."/>
            <person name="Ryan C.M."/>
            <person name="Banfield J.F."/>
        </authorList>
    </citation>
    <scope>NUCLEOTIDE SEQUENCE [LARGE SCALE GENOMIC DNA]</scope>
</reference>
<comment type="caution">
    <text evidence="2">The sequence shown here is derived from an EMBL/GenBank/DDBJ whole genome shotgun (WGS) entry which is preliminary data.</text>
</comment>